<keyword evidence="3" id="KW-1185">Reference proteome</keyword>
<reference evidence="3" key="1">
    <citation type="journal article" date="2010" name="Nat. Biotechnol.">
        <title>Draft genome sequence of the oilseed species Ricinus communis.</title>
        <authorList>
            <person name="Chan A.P."/>
            <person name="Crabtree J."/>
            <person name="Zhao Q."/>
            <person name="Lorenzi H."/>
            <person name="Orvis J."/>
            <person name="Puiu D."/>
            <person name="Melake-Berhan A."/>
            <person name="Jones K.M."/>
            <person name="Redman J."/>
            <person name="Chen G."/>
            <person name="Cahoon E.B."/>
            <person name="Gedil M."/>
            <person name="Stanke M."/>
            <person name="Haas B.J."/>
            <person name="Wortman J.R."/>
            <person name="Fraser-Liggett C.M."/>
            <person name="Ravel J."/>
            <person name="Rabinowicz P.D."/>
        </authorList>
    </citation>
    <scope>NUCLEOTIDE SEQUENCE [LARGE SCALE GENOMIC DNA]</scope>
    <source>
        <strain evidence="3">cv. Hale</strain>
    </source>
</reference>
<dbReference type="AlphaFoldDB" id="B9TMF0"/>
<gene>
    <name evidence="2" type="ORF">RCOM_2077660</name>
</gene>
<organism evidence="2 3">
    <name type="scientific">Ricinus communis</name>
    <name type="common">Castor bean</name>
    <dbReference type="NCBI Taxonomy" id="3988"/>
    <lineage>
        <taxon>Eukaryota</taxon>
        <taxon>Viridiplantae</taxon>
        <taxon>Streptophyta</taxon>
        <taxon>Embryophyta</taxon>
        <taxon>Tracheophyta</taxon>
        <taxon>Spermatophyta</taxon>
        <taxon>Magnoliopsida</taxon>
        <taxon>eudicotyledons</taxon>
        <taxon>Gunneridae</taxon>
        <taxon>Pentapetalae</taxon>
        <taxon>rosids</taxon>
        <taxon>fabids</taxon>
        <taxon>Malpighiales</taxon>
        <taxon>Euphorbiaceae</taxon>
        <taxon>Acalyphoideae</taxon>
        <taxon>Acalypheae</taxon>
        <taxon>Ricinus</taxon>
    </lineage>
</organism>
<dbReference type="EMBL" id="EQ988871">
    <property type="protein sequence ID" value="EEF22964.1"/>
    <property type="molecule type" value="Genomic_DNA"/>
</dbReference>
<protein>
    <submittedName>
        <fullName evidence="2">Uncharacterized protein</fullName>
    </submittedName>
</protein>
<evidence type="ECO:0000256" key="1">
    <source>
        <dbReference type="SAM" id="MobiDB-lite"/>
    </source>
</evidence>
<feature type="region of interest" description="Disordered" evidence="1">
    <location>
        <begin position="1"/>
        <end position="51"/>
    </location>
</feature>
<proteinExistence type="predicted"/>
<dbReference type="Proteomes" id="UP000008311">
    <property type="component" value="Unassembled WGS sequence"/>
</dbReference>
<feature type="compositionally biased region" description="Basic residues" evidence="1">
    <location>
        <begin position="15"/>
        <end position="24"/>
    </location>
</feature>
<evidence type="ECO:0000313" key="2">
    <source>
        <dbReference type="EMBL" id="EEF22964.1"/>
    </source>
</evidence>
<feature type="compositionally biased region" description="Basic and acidic residues" evidence="1">
    <location>
        <begin position="25"/>
        <end position="37"/>
    </location>
</feature>
<dbReference type="InParanoid" id="B9TMF0"/>
<accession>B9TMF0</accession>
<evidence type="ECO:0000313" key="3">
    <source>
        <dbReference type="Proteomes" id="UP000008311"/>
    </source>
</evidence>
<feature type="compositionally biased region" description="Basic and acidic residues" evidence="1">
    <location>
        <begin position="1"/>
        <end position="14"/>
    </location>
</feature>
<feature type="non-terminal residue" evidence="2">
    <location>
        <position position="89"/>
    </location>
</feature>
<name>B9TMF0_RICCO</name>
<sequence length="89" mass="10292">MSKSARAAEKESRQTRRKTSRSTKIKLEFEDERERGNSKPPAPEQASDGGVVEMVSRELLAVPVLENREELKKTMIHQWEATKTRIRRV</sequence>